<dbReference type="Pfam" id="PF00071">
    <property type="entry name" value="Ras"/>
    <property type="match status" value="1"/>
</dbReference>
<dbReference type="GO" id="GO:0003924">
    <property type="term" value="F:GTPase activity"/>
    <property type="evidence" value="ECO:0007669"/>
    <property type="project" value="InterPro"/>
</dbReference>
<dbReference type="EMBL" id="JAVRJZ010000012">
    <property type="protein sequence ID" value="KAK2716252.1"/>
    <property type="molecule type" value="Genomic_DNA"/>
</dbReference>
<feature type="signal peptide" evidence="2">
    <location>
        <begin position="1"/>
        <end position="33"/>
    </location>
</feature>
<comment type="caution">
    <text evidence="3">The sequence shown here is derived from an EMBL/GenBank/DDBJ whole genome shotgun (WGS) entry which is preliminary data.</text>
</comment>
<gene>
    <name evidence="3" type="ORF">QYM36_010740</name>
</gene>
<dbReference type="SMART" id="SM00175">
    <property type="entry name" value="RAB"/>
    <property type="match status" value="1"/>
</dbReference>
<feature type="chain" id="PRO_5041667712" description="Ras-related protein Rab-39B" evidence="2">
    <location>
        <begin position="34"/>
        <end position="249"/>
    </location>
</feature>
<dbReference type="FunFam" id="3.40.50.300:FF:001447">
    <property type="entry name" value="Ras-related protein Rab-1B"/>
    <property type="match status" value="1"/>
</dbReference>
<dbReference type="InterPro" id="IPR005225">
    <property type="entry name" value="Small_GTP-bd"/>
</dbReference>
<keyword evidence="2" id="KW-0732">Signal</keyword>
<dbReference type="SUPFAM" id="SSF52540">
    <property type="entry name" value="P-loop containing nucleoside triphosphate hydrolases"/>
    <property type="match status" value="1"/>
</dbReference>
<protein>
    <recommendedName>
        <fullName evidence="5">Ras-related protein Rab-39B</fullName>
    </recommendedName>
</protein>
<dbReference type="PROSITE" id="PS51421">
    <property type="entry name" value="RAS"/>
    <property type="match status" value="1"/>
</dbReference>
<dbReference type="SMART" id="SM00174">
    <property type="entry name" value="RHO"/>
    <property type="match status" value="1"/>
</dbReference>
<dbReference type="PRINTS" id="PR00449">
    <property type="entry name" value="RASTRNSFRMNG"/>
</dbReference>
<name>A0AA88I6M3_ARTSF</name>
<dbReference type="SMART" id="SM00176">
    <property type="entry name" value="RAN"/>
    <property type="match status" value="1"/>
</dbReference>
<dbReference type="Proteomes" id="UP001187531">
    <property type="component" value="Unassembled WGS sequence"/>
</dbReference>
<dbReference type="PROSITE" id="PS51420">
    <property type="entry name" value="RHO"/>
    <property type="match status" value="1"/>
</dbReference>
<evidence type="ECO:0000256" key="2">
    <source>
        <dbReference type="SAM" id="SignalP"/>
    </source>
</evidence>
<sequence>MAHVIAIPAQGIAMARDLMIIILSLFSSDPTVGVDFFARLVQLTDGTKIKLQLWDTAGQERFRSITRSYYRNSVGVLLAYDICSRESFEHIPQWMSEASQHIEPHSPVFVLIGCKKDKELNRVVSQEEAQAFADFYGMNFVETSAKHGENVECAFKLLTEEIYSRVQSGEYVVQEGWDGIKAGYTFALIEQAYEDVTISEAEAYRGHEDFNNRGETVENEDLYGHASEEFSRRKSIKNFCTPDFGLVCD</sequence>
<comment type="similarity">
    <text evidence="1">Belongs to the small GTPase superfamily. Rab family.</text>
</comment>
<dbReference type="InterPro" id="IPR050209">
    <property type="entry name" value="Rab_GTPases_membrane_traffic"/>
</dbReference>
<dbReference type="AlphaFoldDB" id="A0AA88I6M3"/>
<dbReference type="NCBIfam" id="TIGR00231">
    <property type="entry name" value="small_GTP"/>
    <property type="match status" value="1"/>
</dbReference>
<dbReference type="Gene3D" id="3.40.50.300">
    <property type="entry name" value="P-loop containing nucleotide triphosphate hydrolases"/>
    <property type="match status" value="1"/>
</dbReference>
<dbReference type="SMART" id="SM00173">
    <property type="entry name" value="RAS"/>
    <property type="match status" value="1"/>
</dbReference>
<reference evidence="3" key="1">
    <citation type="submission" date="2023-07" db="EMBL/GenBank/DDBJ databases">
        <title>Chromosome-level genome assembly of Artemia franciscana.</title>
        <authorList>
            <person name="Jo E."/>
        </authorList>
    </citation>
    <scope>NUCLEOTIDE SEQUENCE</scope>
    <source>
        <tissue evidence="3">Whole body</tissue>
    </source>
</reference>
<organism evidence="3 4">
    <name type="scientific">Artemia franciscana</name>
    <name type="common">Brine shrimp</name>
    <name type="synonym">Artemia sanfranciscana</name>
    <dbReference type="NCBI Taxonomy" id="6661"/>
    <lineage>
        <taxon>Eukaryota</taxon>
        <taxon>Metazoa</taxon>
        <taxon>Ecdysozoa</taxon>
        <taxon>Arthropoda</taxon>
        <taxon>Crustacea</taxon>
        <taxon>Branchiopoda</taxon>
        <taxon>Anostraca</taxon>
        <taxon>Artemiidae</taxon>
        <taxon>Artemia</taxon>
    </lineage>
</organism>
<evidence type="ECO:0000313" key="4">
    <source>
        <dbReference type="Proteomes" id="UP001187531"/>
    </source>
</evidence>
<proteinExistence type="inferred from homology"/>
<accession>A0AA88I6M3</accession>
<evidence type="ECO:0000313" key="3">
    <source>
        <dbReference type="EMBL" id="KAK2716252.1"/>
    </source>
</evidence>
<keyword evidence="4" id="KW-1185">Reference proteome</keyword>
<dbReference type="GO" id="GO:0005525">
    <property type="term" value="F:GTP binding"/>
    <property type="evidence" value="ECO:0007669"/>
    <property type="project" value="InterPro"/>
</dbReference>
<evidence type="ECO:0000256" key="1">
    <source>
        <dbReference type="ARBA" id="ARBA00006270"/>
    </source>
</evidence>
<evidence type="ECO:0008006" key="5">
    <source>
        <dbReference type="Google" id="ProtNLM"/>
    </source>
</evidence>
<dbReference type="InterPro" id="IPR001806">
    <property type="entry name" value="Small_GTPase"/>
</dbReference>
<dbReference type="PANTHER" id="PTHR47979">
    <property type="entry name" value="DRAB11-RELATED"/>
    <property type="match status" value="1"/>
</dbReference>
<dbReference type="InterPro" id="IPR027417">
    <property type="entry name" value="P-loop_NTPase"/>
</dbReference>
<dbReference type="PROSITE" id="PS51419">
    <property type="entry name" value="RAB"/>
    <property type="match status" value="1"/>
</dbReference>